<dbReference type="Proteomes" id="UP001178354">
    <property type="component" value="Unassembled WGS sequence"/>
</dbReference>
<dbReference type="GO" id="GO:0005829">
    <property type="term" value="C:cytosol"/>
    <property type="evidence" value="ECO:0007669"/>
    <property type="project" value="TreeGrafter"/>
</dbReference>
<evidence type="ECO:0000256" key="2">
    <source>
        <dbReference type="ARBA" id="ARBA00022679"/>
    </source>
</evidence>
<dbReference type="EC" id="2.4.99.24" evidence="4"/>
<sequence length="355" mass="39008">MTEARKILIIGPSWVGDMVMAQSLFILLKQQSPACQIDVLAPAWSRPLLARMPQVNRAIEMPVGHGSLMWSVRRQVARELKAEGYDQAILLPNSLKSALIPMFAGIPLRTGWKGEFRYGLVNDIRLLDETRYPLMVQRFDALALPPGAPLPEKLPIPDLHADSARVPGLRQQFGLTDERPVLALCPGAEFGPAKRWPEKYYAEVAAHRLSLGWQVWLMGSEKDKAVAGAIIETLPEHLRQQCHNLAGVTKLEDAIDLLSVCDAVVSNDSGLMHISAALNRPLVVVYGSTSPGFTPPLNERVAIVSIPVDCGPCFKRECPLGHMKCLNDLPPQRVITAVEKLLSSESLDADKGRLS</sequence>
<dbReference type="GO" id="GO:0009244">
    <property type="term" value="P:lipopolysaccharide core region biosynthetic process"/>
    <property type="evidence" value="ECO:0007669"/>
    <property type="project" value="TreeGrafter"/>
</dbReference>
<comment type="similarity">
    <text evidence="3">Belongs to the glycosyltransferase 9 family.</text>
</comment>
<reference evidence="6" key="1">
    <citation type="journal article" date="2010" name="Int. J. Syst. Evol. Microbiol.">
        <title>Porticoccus litoralis gen. nov., sp. nov., a gammaproteobacterium isolated from the Yellow Sea.</title>
        <authorList>
            <person name="Oh H.M."/>
            <person name="Kim H."/>
            <person name="Kim K.M."/>
            <person name="Min G.S."/>
            <person name="Cho J.C."/>
        </authorList>
    </citation>
    <scope>NUCLEOTIDE SEQUENCE</scope>
    <source>
        <strain evidence="6">DSM 25064</strain>
    </source>
</reference>
<evidence type="ECO:0000256" key="1">
    <source>
        <dbReference type="ARBA" id="ARBA00022676"/>
    </source>
</evidence>
<dbReference type="InterPro" id="IPR011910">
    <property type="entry name" value="RfaF"/>
</dbReference>
<gene>
    <name evidence="6" type="primary">waaF</name>
    <name evidence="6" type="ORF">Q8A57_08175</name>
</gene>
<name>A0AAW8B2W9_9GAMM</name>
<dbReference type="FunFam" id="3.40.50.2000:FF:000023">
    <property type="entry name" value="ADP-heptose--LPS heptosyltransferase II"/>
    <property type="match status" value="1"/>
</dbReference>
<dbReference type="CDD" id="cd03789">
    <property type="entry name" value="GT9_LPS_heptosyltransferase"/>
    <property type="match status" value="1"/>
</dbReference>
<dbReference type="GO" id="GO:0008713">
    <property type="term" value="F:ADP-heptose-lipopolysaccharide heptosyltransferase activity"/>
    <property type="evidence" value="ECO:0007669"/>
    <property type="project" value="UniProtKB-EC"/>
</dbReference>
<comment type="caution">
    <text evidence="6">The sequence shown here is derived from an EMBL/GenBank/DDBJ whole genome shotgun (WGS) entry which is preliminary data.</text>
</comment>
<dbReference type="EMBL" id="JAUUUU010000003">
    <property type="protein sequence ID" value="MDP1520941.1"/>
    <property type="molecule type" value="Genomic_DNA"/>
</dbReference>
<evidence type="ECO:0000256" key="5">
    <source>
        <dbReference type="ARBA" id="ARBA00047503"/>
    </source>
</evidence>
<dbReference type="InterPro" id="IPR002201">
    <property type="entry name" value="Glyco_trans_9"/>
</dbReference>
<dbReference type="AlphaFoldDB" id="A0AAW8B2W9"/>
<dbReference type="NCBIfam" id="TIGR02195">
    <property type="entry name" value="heptsyl_trn_II"/>
    <property type="match status" value="1"/>
</dbReference>
<dbReference type="PANTHER" id="PTHR30160:SF7">
    <property type="entry name" value="ADP-HEPTOSE--LPS HEPTOSYLTRANSFERASE 2"/>
    <property type="match status" value="1"/>
</dbReference>
<dbReference type="RefSeq" id="WP_305170532.1">
    <property type="nucleotide sequence ID" value="NZ_JAUUUU010000003.1"/>
</dbReference>
<dbReference type="InterPro" id="IPR051199">
    <property type="entry name" value="LPS_LOS_Heptosyltrfase"/>
</dbReference>
<proteinExistence type="inferred from homology"/>
<dbReference type="SUPFAM" id="SSF53756">
    <property type="entry name" value="UDP-Glycosyltransferase/glycogen phosphorylase"/>
    <property type="match status" value="1"/>
</dbReference>
<evidence type="ECO:0000256" key="4">
    <source>
        <dbReference type="ARBA" id="ARBA00044042"/>
    </source>
</evidence>
<protein>
    <recommendedName>
        <fullName evidence="4">lipopolysaccharide heptosyltransferase II</fullName>
        <ecNumber evidence="4">2.4.99.24</ecNumber>
    </recommendedName>
</protein>
<evidence type="ECO:0000256" key="3">
    <source>
        <dbReference type="ARBA" id="ARBA00043995"/>
    </source>
</evidence>
<dbReference type="Pfam" id="PF01075">
    <property type="entry name" value="Glyco_transf_9"/>
    <property type="match status" value="1"/>
</dbReference>
<evidence type="ECO:0000313" key="7">
    <source>
        <dbReference type="Proteomes" id="UP001178354"/>
    </source>
</evidence>
<comment type="catalytic activity">
    <reaction evidence="5">
        <text>an L-alpha-D-Hep-(1-&gt;5)-[alpha-Kdo-(2-&gt;4)]-alpha-Kdo-(2-&gt;6)-lipid A + ADP-L-glycero-beta-D-manno-heptose = an L-alpha-D-Hep-(1-&gt;3)-L-alpha-D-Hep-(1-&gt;5)-[alpha-Kdo-(2-&gt;4)]-alpha-Kdo-(2-&gt;6)-lipid A + ADP + H(+)</text>
        <dbReference type="Rhea" id="RHEA:74071"/>
        <dbReference type="ChEBI" id="CHEBI:15378"/>
        <dbReference type="ChEBI" id="CHEBI:61506"/>
        <dbReference type="ChEBI" id="CHEBI:193068"/>
        <dbReference type="ChEBI" id="CHEBI:193069"/>
        <dbReference type="ChEBI" id="CHEBI:456216"/>
        <dbReference type="EC" id="2.4.99.24"/>
    </reaction>
</comment>
<accession>A0AAW8B2W9</accession>
<dbReference type="Gene3D" id="3.40.50.2000">
    <property type="entry name" value="Glycogen Phosphorylase B"/>
    <property type="match status" value="2"/>
</dbReference>
<dbReference type="PANTHER" id="PTHR30160">
    <property type="entry name" value="TETRAACYLDISACCHARIDE 4'-KINASE-RELATED"/>
    <property type="match status" value="1"/>
</dbReference>
<keyword evidence="1" id="KW-0328">Glycosyltransferase</keyword>
<evidence type="ECO:0000313" key="6">
    <source>
        <dbReference type="EMBL" id="MDP1520941.1"/>
    </source>
</evidence>
<keyword evidence="2" id="KW-0808">Transferase</keyword>
<reference evidence="6" key="2">
    <citation type="submission" date="2023-08" db="EMBL/GenBank/DDBJ databases">
        <authorList>
            <person name="Luo J."/>
        </authorList>
    </citation>
    <scope>NUCLEOTIDE SEQUENCE</scope>
    <source>
        <strain evidence="6">DSM 25064</strain>
    </source>
</reference>
<keyword evidence="7" id="KW-1185">Reference proteome</keyword>
<organism evidence="6 7">
    <name type="scientific">Porticoccus litoralis</name>
    <dbReference type="NCBI Taxonomy" id="434086"/>
    <lineage>
        <taxon>Bacteria</taxon>
        <taxon>Pseudomonadati</taxon>
        <taxon>Pseudomonadota</taxon>
        <taxon>Gammaproteobacteria</taxon>
        <taxon>Cellvibrionales</taxon>
        <taxon>Porticoccaceae</taxon>
        <taxon>Porticoccus</taxon>
    </lineage>
</organism>